<sequence length="319" mass="36317">MAEEDAFLVDDVEGGLCVDYTDAEIVGRCYSGSFKYKGKWENDDYICKGHKLNGMSDSLFDVYQNVESAKKLWDSFKSKYMANDASRHVHYKRMLEMSKYDLIPAIDENLEKCTTSIHNLVIHQMDVKTVFFNGDLDEEVYMKQPEGFVMPGDEHTRFTCNLNGQHLKAITRVFKFLYGTMNYGLSYVGYPSMLEAFAASGNEAEWLRNLIHEIPIWLKTIAPISFHWDSAATFSKSYSQMYNGKSRHLGNEQSLEDLYAVTLRLGHVEIIKTLALANPETCLVRDRDGITPFHLAAIKGHSDVVKELMQALLGIFLSP</sequence>
<reference evidence="3" key="1">
    <citation type="journal article" date="2019" name="Sci. Rep.">
        <title>Draft genome of Tanacetum cinerariifolium, the natural source of mosquito coil.</title>
        <authorList>
            <person name="Yamashiro T."/>
            <person name="Shiraishi A."/>
            <person name="Satake H."/>
            <person name="Nakayama K."/>
        </authorList>
    </citation>
    <scope>NUCLEOTIDE SEQUENCE</scope>
</reference>
<feature type="domain" description="Reverse transcriptase Ty1/copia-type" evidence="2">
    <location>
        <begin position="117"/>
        <end position="157"/>
    </location>
</feature>
<name>A0A699I300_TANCI</name>
<keyword evidence="1" id="KW-0040">ANK repeat</keyword>
<comment type="caution">
    <text evidence="3">The sequence shown here is derived from an EMBL/GenBank/DDBJ whole genome shotgun (WGS) entry which is preliminary data.</text>
</comment>
<dbReference type="SUPFAM" id="SSF48403">
    <property type="entry name" value="Ankyrin repeat"/>
    <property type="match status" value="1"/>
</dbReference>
<dbReference type="Gene3D" id="1.25.40.20">
    <property type="entry name" value="Ankyrin repeat-containing domain"/>
    <property type="match status" value="1"/>
</dbReference>
<evidence type="ECO:0000256" key="1">
    <source>
        <dbReference type="PROSITE-ProRule" id="PRU00023"/>
    </source>
</evidence>
<dbReference type="PANTHER" id="PTHR47592">
    <property type="entry name" value="PBF68 PROTEIN"/>
    <property type="match status" value="1"/>
</dbReference>
<gene>
    <name evidence="3" type="ORF">Tci_473271</name>
</gene>
<dbReference type="PANTHER" id="PTHR47592:SF29">
    <property type="entry name" value="ZINC FINGER, CCHC-TYPE"/>
    <property type="match status" value="1"/>
</dbReference>
<dbReference type="EMBL" id="BKCJ010231888">
    <property type="protein sequence ID" value="GEZ01298.1"/>
    <property type="molecule type" value="Genomic_DNA"/>
</dbReference>
<evidence type="ECO:0000259" key="2">
    <source>
        <dbReference type="Pfam" id="PF07727"/>
    </source>
</evidence>
<dbReference type="SMART" id="SM00248">
    <property type="entry name" value="ANK"/>
    <property type="match status" value="1"/>
</dbReference>
<dbReference type="Pfam" id="PF07727">
    <property type="entry name" value="RVT_2"/>
    <property type="match status" value="1"/>
</dbReference>
<dbReference type="Pfam" id="PF14223">
    <property type="entry name" value="Retrotran_gag_2"/>
    <property type="match status" value="1"/>
</dbReference>
<dbReference type="InterPro" id="IPR002110">
    <property type="entry name" value="Ankyrin_rpt"/>
</dbReference>
<dbReference type="AlphaFoldDB" id="A0A699I300"/>
<dbReference type="Pfam" id="PF00023">
    <property type="entry name" value="Ank"/>
    <property type="match status" value="1"/>
</dbReference>
<dbReference type="PROSITE" id="PS50297">
    <property type="entry name" value="ANK_REP_REGION"/>
    <property type="match status" value="1"/>
</dbReference>
<accession>A0A699I300</accession>
<feature type="repeat" description="ANK" evidence="1">
    <location>
        <begin position="288"/>
        <end position="310"/>
    </location>
</feature>
<dbReference type="InterPro" id="IPR036770">
    <property type="entry name" value="Ankyrin_rpt-contain_sf"/>
</dbReference>
<organism evidence="3">
    <name type="scientific">Tanacetum cinerariifolium</name>
    <name type="common">Dalmatian daisy</name>
    <name type="synonym">Chrysanthemum cinerariifolium</name>
    <dbReference type="NCBI Taxonomy" id="118510"/>
    <lineage>
        <taxon>Eukaryota</taxon>
        <taxon>Viridiplantae</taxon>
        <taxon>Streptophyta</taxon>
        <taxon>Embryophyta</taxon>
        <taxon>Tracheophyta</taxon>
        <taxon>Spermatophyta</taxon>
        <taxon>Magnoliopsida</taxon>
        <taxon>eudicotyledons</taxon>
        <taxon>Gunneridae</taxon>
        <taxon>Pentapetalae</taxon>
        <taxon>asterids</taxon>
        <taxon>campanulids</taxon>
        <taxon>Asterales</taxon>
        <taxon>Asteraceae</taxon>
        <taxon>Asteroideae</taxon>
        <taxon>Anthemideae</taxon>
        <taxon>Anthemidinae</taxon>
        <taxon>Tanacetum</taxon>
    </lineage>
</organism>
<dbReference type="PROSITE" id="PS50088">
    <property type="entry name" value="ANK_REPEAT"/>
    <property type="match status" value="1"/>
</dbReference>
<proteinExistence type="predicted"/>
<evidence type="ECO:0000313" key="3">
    <source>
        <dbReference type="EMBL" id="GEZ01298.1"/>
    </source>
</evidence>
<dbReference type="InterPro" id="IPR013103">
    <property type="entry name" value="RVT_2"/>
</dbReference>
<protein>
    <submittedName>
        <fullName evidence="3">Zinc finger, CCHC-type</fullName>
    </submittedName>
</protein>